<feature type="compositionally biased region" description="Pro residues" evidence="1">
    <location>
        <begin position="378"/>
        <end position="388"/>
    </location>
</feature>
<evidence type="ECO:0000313" key="3">
    <source>
        <dbReference type="Proteomes" id="UP000499080"/>
    </source>
</evidence>
<protein>
    <submittedName>
        <fullName evidence="2">Uncharacterized protein</fullName>
    </submittedName>
</protein>
<keyword evidence="3" id="KW-1185">Reference proteome</keyword>
<dbReference type="EMBL" id="BGPR01029653">
    <property type="protein sequence ID" value="GBO01574.1"/>
    <property type="molecule type" value="Genomic_DNA"/>
</dbReference>
<name>A0A4Y2TPC2_ARAVE</name>
<accession>A0A4Y2TPC2</accession>
<organism evidence="2 3">
    <name type="scientific">Araneus ventricosus</name>
    <name type="common">Orbweaver spider</name>
    <name type="synonym">Epeira ventricosa</name>
    <dbReference type="NCBI Taxonomy" id="182803"/>
    <lineage>
        <taxon>Eukaryota</taxon>
        <taxon>Metazoa</taxon>
        <taxon>Ecdysozoa</taxon>
        <taxon>Arthropoda</taxon>
        <taxon>Chelicerata</taxon>
        <taxon>Arachnida</taxon>
        <taxon>Araneae</taxon>
        <taxon>Araneomorphae</taxon>
        <taxon>Entelegynae</taxon>
        <taxon>Araneoidea</taxon>
        <taxon>Araneidae</taxon>
        <taxon>Araneus</taxon>
    </lineage>
</organism>
<feature type="compositionally biased region" description="Basic and acidic residues" evidence="1">
    <location>
        <begin position="407"/>
        <end position="422"/>
    </location>
</feature>
<feature type="region of interest" description="Disordered" evidence="1">
    <location>
        <begin position="407"/>
        <end position="458"/>
    </location>
</feature>
<sequence>MILTDFLPQFYQGRLDKKVLEKLAAGQLNETEEVSLLKACSKNGTRIPLEEPRWLGGRALYIGIGESRPPNPIPLEIRRVYGSDALTPKLTSWLRLSDNDLFWWLPPGTYSLVGFNAGNMPADRLSATAVWLPCVSGQTAAFRYGRTYRLLAATHHQCGAALALSLFHGLGSNGPRMRPHGPGPVKLRLHVCSDATGRPGAGLLGAHLSTHSGVEHRHHGHGTPGRFRCATSLSQEHPADCLLPPVLQPFWDHALLSHSSHSPAHSPGQRVGRDDQPLPMVQPSVPPGHVPPAPRICVRTLSGWTAGLRRCGWTSTGAGRYYSADKRPAAQTTIPPASETARLVLPARVDALAEPAGQGDRARVLLPAEREEGRPGAGPHPQPVPNEHPPAGVGLLLSPHAELDVRARVPHHERDRELRLRGGPEAPEEEEVQQQQHRTRLGFRGHDHFPVTVPRASG</sequence>
<dbReference type="AlphaFoldDB" id="A0A4Y2TPC2"/>
<proteinExistence type="predicted"/>
<feature type="region of interest" description="Disordered" evidence="1">
    <location>
        <begin position="371"/>
        <end position="395"/>
    </location>
</feature>
<feature type="region of interest" description="Disordered" evidence="1">
    <location>
        <begin position="259"/>
        <end position="291"/>
    </location>
</feature>
<dbReference type="Proteomes" id="UP000499080">
    <property type="component" value="Unassembled WGS sequence"/>
</dbReference>
<evidence type="ECO:0000256" key="1">
    <source>
        <dbReference type="SAM" id="MobiDB-lite"/>
    </source>
</evidence>
<comment type="caution">
    <text evidence="2">The sequence shown here is derived from an EMBL/GenBank/DDBJ whole genome shotgun (WGS) entry which is preliminary data.</text>
</comment>
<gene>
    <name evidence="2" type="ORF">AVEN_79467_1</name>
</gene>
<evidence type="ECO:0000313" key="2">
    <source>
        <dbReference type="EMBL" id="GBO01574.1"/>
    </source>
</evidence>
<reference evidence="2 3" key="1">
    <citation type="journal article" date="2019" name="Sci. Rep.">
        <title>Orb-weaving spider Araneus ventricosus genome elucidates the spidroin gene catalogue.</title>
        <authorList>
            <person name="Kono N."/>
            <person name="Nakamura H."/>
            <person name="Ohtoshi R."/>
            <person name="Moran D.A.P."/>
            <person name="Shinohara A."/>
            <person name="Yoshida Y."/>
            <person name="Fujiwara M."/>
            <person name="Mori M."/>
            <person name="Tomita M."/>
            <person name="Arakawa K."/>
        </authorList>
    </citation>
    <scope>NUCLEOTIDE SEQUENCE [LARGE SCALE GENOMIC DNA]</scope>
</reference>